<name>V6LRK6_9EUKA</name>
<dbReference type="EMBL" id="KI546137">
    <property type="protein sequence ID" value="EST43419.1"/>
    <property type="molecule type" value="Genomic_DNA"/>
</dbReference>
<reference evidence="2 3" key="1">
    <citation type="journal article" date="2014" name="PLoS Genet.">
        <title>The Genome of Spironucleus salmonicida Highlights a Fish Pathogen Adapted to Fluctuating Environments.</title>
        <authorList>
            <person name="Xu F."/>
            <person name="Jerlstrom-Hultqvist J."/>
            <person name="Einarsson E."/>
            <person name="Astvaldsson A."/>
            <person name="Svard S.G."/>
            <person name="Andersson J.O."/>
        </authorList>
    </citation>
    <scope>NUCLEOTIDE SEQUENCE</scope>
    <source>
        <strain evidence="3">ATCC 50377</strain>
    </source>
</reference>
<accession>V6LRK6</accession>
<keyword evidence="1" id="KW-0812">Transmembrane</keyword>
<keyword evidence="1" id="KW-1133">Transmembrane helix</keyword>
<protein>
    <recommendedName>
        <fullName evidence="5">Transmembrane protein</fullName>
    </recommendedName>
</protein>
<evidence type="ECO:0000313" key="4">
    <source>
        <dbReference type="Proteomes" id="UP000018208"/>
    </source>
</evidence>
<dbReference type="EMBL" id="AUWU02000002">
    <property type="protein sequence ID" value="KAH0576212.1"/>
    <property type="molecule type" value="Genomic_DNA"/>
</dbReference>
<proteinExistence type="predicted"/>
<keyword evidence="4" id="KW-1185">Reference proteome</keyword>
<evidence type="ECO:0000313" key="2">
    <source>
        <dbReference type="EMBL" id="EST43419.1"/>
    </source>
</evidence>
<sequence length="515" mass="59343">MVIFVLTLNCFTNTSVIYIFQTQQLQIGGIFNSGLSSVDKQACDVFTNETIKVQVQIGDIIFQSGYQMYNPKELSLFLGKISGNLLKINQFSVALFTITSKNDNIYQSGTSMNFITRVFDRQNCFKNINLYYNTATDQIILQRIPQITCNFKADGEVESTVFVKVDSKLTILLTDKLGSQYTDWFSRNTSCSSSFCAQHIEDFLFIIFPFGFYNVNIPQKFTKQTNAYSSDGTIVQQDTDFNLNLTIRQVIAEFTSEELIPEIISNRIRPLYQTIEIYQNIRPGLKEIYTEFSEFLINICIGSSNSNSSESYCFAYLSDTFITNESITYRCDQQTETSYEECVDNLFAISKFTDSQIGIVYYDMYRDDDTMESFKYYSSVIQNRYTPILLSYTDQYICAQFQTREGFIVQQETMEFVLQWTTLDSSQILTNVFKFPNDQGYYCFTASFQELRSIMQVNKMDFILQISDQILYINEVQDLTRPIAFVHGILTMIILAIVLGGGLTVIMVFDTKTRK</sequence>
<dbReference type="VEuPathDB" id="GiardiaDB:SS50377_21773"/>
<evidence type="ECO:0008006" key="5">
    <source>
        <dbReference type="Google" id="ProtNLM"/>
    </source>
</evidence>
<evidence type="ECO:0000313" key="3">
    <source>
        <dbReference type="EMBL" id="KAH0576212.1"/>
    </source>
</evidence>
<dbReference type="Proteomes" id="UP000018208">
    <property type="component" value="Unassembled WGS sequence"/>
</dbReference>
<keyword evidence="1" id="KW-0472">Membrane</keyword>
<gene>
    <name evidence="2" type="ORF">SS50377_16880</name>
    <name evidence="3" type="ORF">SS50377_21773</name>
</gene>
<feature type="transmembrane region" description="Helical" evidence="1">
    <location>
        <begin position="484"/>
        <end position="509"/>
    </location>
</feature>
<reference evidence="3" key="2">
    <citation type="submission" date="2020-12" db="EMBL/GenBank/DDBJ databases">
        <title>New Spironucleus salmonicida genome in near-complete chromosomes.</title>
        <authorList>
            <person name="Xu F."/>
            <person name="Kurt Z."/>
            <person name="Jimenez-Gonzalez A."/>
            <person name="Astvaldsson A."/>
            <person name="Andersson J.O."/>
            <person name="Svard S.G."/>
        </authorList>
    </citation>
    <scope>NUCLEOTIDE SEQUENCE</scope>
    <source>
        <strain evidence="3">ATCC 50377</strain>
    </source>
</reference>
<evidence type="ECO:0000256" key="1">
    <source>
        <dbReference type="SAM" id="Phobius"/>
    </source>
</evidence>
<organism evidence="2">
    <name type="scientific">Spironucleus salmonicida</name>
    <dbReference type="NCBI Taxonomy" id="348837"/>
    <lineage>
        <taxon>Eukaryota</taxon>
        <taxon>Metamonada</taxon>
        <taxon>Diplomonadida</taxon>
        <taxon>Hexamitidae</taxon>
        <taxon>Hexamitinae</taxon>
        <taxon>Spironucleus</taxon>
    </lineage>
</organism>
<dbReference type="AlphaFoldDB" id="V6LRK6"/>